<keyword evidence="1" id="KW-0472">Membrane</keyword>
<organism evidence="2 3">
    <name type="scientific">Sphaerisporangium aureirubrum</name>
    <dbReference type="NCBI Taxonomy" id="1544736"/>
    <lineage>
        <taxon>Bacteria</taxon>
        <taxon>Bacillati</taxon>
        <taxon>Actinomycetota</taxon>
        <taxon>Actinomycetes</taxon>
        <taxon>Streptosporangiales</taxon>
        <taxon>Streptosporangiaceae</taxon>
        <taxon>Sphaerisporangium</taxon>
    </lineage>
</organism>
<reference evidence="3" key="1">
    <citation type="journal article" date="2019" name="Int. J. Syst. Evol. Microbiol.">
        <title>The Global Catalogue of Microorganisms (GCM) 10K type strain sequencing project: providing services to taxonomists for standard genome sequencing and annotation.</title>
        <authorList>
            <consortium name="The Broad Institute Genomics Platform"/>
            <consortium name="The Broad Institute Genome Sequencing Center for Infectious Disease"/>
            <person name="Wu L."/>
            <person name="Ma J."/>
        </authorList>
    </citation>
    <scope>NUCLEOTIDE SEQUENCE [LARGE SCALE GENOMIC DNA]</scope>
    <source>
        <strain evidence="3">JCM 30346</strain>
    </source>
</reference>
<protein>
    <submittedName>
        <fullName evidence="2">Uncharacterized protein</fullName>
    </submittedName>
</protein>
<feature type="transmembrane region" description="Helical" evidence="1">
    <location>
        <begin position="57"/>
        <end position="79"/>
    </location>
</feature>
<dbReference type="EMBL" id="JBHSRF010000074">
    <property type="protein sequence ID" value="MFC6085985.1"/>
    <property type="molecule type" value="Genomic_DNA"/>
</dbReference>
<comment type="caution">
    <text evidence="2">The sequence shown here is derived from an EMBL/GenBank/DDBJ whole genome shotgun (WGS) entry which is preliminary data.</text>
</comment>
<gene>
    <name evidence="2" type="ORF">ACFP1K_32795</name>
</gene>
<dbReference type="Proteomes" id="UP001596137">
    <property type="component" value="Unassembled WGS sequence"/>
</dbReference>
<proteinExistence type="predicted"/>
<keyword evidence="3" id="KW-1185">Reference proteome</keyword>
<keyword evidence="1" id="KW-1133">Transmembrane helix</keyword>
<sequence>MIIALADAAGRPGDAWAEARRSKFLWLVALTFGVVAPIFGINVFITYDDVVPEPLGWIGVGPVSVTAVVGVLLALRYFLKARPQLAGSSANPGCLTAVLLAGTLVVVVTWVVNGGPPYPPVGSPQWRAANTPSRVIDTPRSISGFTRDDSARVPGIRAYRERLETDSGGTVYDVKDAVYIDGGGVRYVFVGGRMYGYDPGDFLDDFRDYIEKAFGRSGIVTEIDPGPGGGAAACGRNPADGDTICEWVTEETFGQAQMTTIDVDTTVEEMAEITRRIRAGVEKTGTPPT</sequence>
<evidence type="ECO:0000313" key="3">
    <source>
        <dbReference type="Proteomes" id="UP001596137"/>
    </source>
</evidence>
<evidence type="ECO:0000313" key="2">
    <source>
        <dbReference type="EMBL" id="MFC6085985.1"/>
    </source>
</evidence>
<feature type="transmembrane region" description="Helical" evidence="1">
    <location>
        <begin position="91"/>
        <end position="112"/>
    </location>
</feature>
<keyword evidence="1" id="KW-0812">Transmembrane</keyword>
<evidence type="ECO:0000256" key="1">
    <source>
        <dbReference type="SAM" id="Phobius"/>
    </source>
</evidence>
<name>A0ABW1NT11_9ACTN</name>
<accession>A0ABW1NT11</accession>
<dbReference type="RefSeq" id="WP_380760715.1">
    <property type="nucleotide sequence ID" value="NZ_JBHSRF010000074.1"/>
</dbReference>
<feature type="transmembrane region" description="Helical" evidence="1">
    <location>
        <begin position="24"/>
        <end position="45"/>
    </location>
</feature>